<evidence type="ECO:0000313" key="3">
    <source>
        <dbReference type="Proteomes" id="UP000663868"/>
    </source>
</evidence>
<accession>A0A820E204</accession>
<gene>
    <name evidence="2" type="ORF">KXQ929_LOCUS42301</name>
</gene>
<feature type="transmembrane region" description="Helical" evidence="1">
    <location>
        <begin position="29"/>
        <end position="50"/>
    </location>
</feature>
<dbReference type="AlphaFoldDB" id="A0A820E204"/>
<dbReference type="Proteomes" id="UP000663868">
    <property type="component" value="Unassembled WGS sequence"/>
</dbReference>
<protein>
    <submittedName>
        <fullName evidence="2">Uncharacterized protein</fullName>
    </submittedName>
</protein>
<comment type="caution">
    <text evidence="2">The sequence shown here is derived from an EMBL/GenBank/DDBJ whole genome shotgun (WGS) entry which is preliminary data.</text>
</comment>
<dbReference type="EMBL" id="CAJOBB010010233">
    <property type="protein sequence ID" value="CAF4241522.1"/>
    <property type="molecule type" value="Genomic_DNA"/>
</dbReference>
<evidence type="ECO:0000256" key="1">
    <source>
        <dbReference type="SAM" id="Phobius"/>
    </source>
</evidence>
<feature type="non-terminal residue" evidence="2">
    <location>
        <position position="1"/>
    </location>
</feature>
<evidence type="ECO:0000313" key="2">
    <source>
        <dbReference type="EMBL" id="CAF4241522.1"/>
    </source>
</evidence>
<keyword evidence="1" id="KW-1133">Transmembrane helix</keyword>
<feature type="transmembrane region" description="Helical" evidence="1">
    <location>
        <begin position="62"/>
        <end position="80"/>
    </location>
</feature>
<keyword evidence="1" id="KW-0812">Transmembrane</keyword>
<reference evidence="2" key="1">
    <citation type="submission" date="2021-02" db="EMBL/GenBank/DDBJ databases">
        <authorList>
            <person name="Nowell W R."/>
        </authorList>
    </citation>
    <scope>NUCLEOTIDE SEQUENCE</scope>
</reference>
<sequence>MVIMNDHYTPTIKPLERVNDPQLQRSRRVLLIMLGICLGLCLIIVFVAIVNYTENSQTNTSVVGPIVLIALYGFGLLVSYDYSGKGLRV</sequence>
<proteinExistence type="predicted"/>
<keyword evidence="1" id="KW-0472">Membrane</keyword>
<organism evidence="2 3">
    <name type="scientific">Adineta steineri</name>
    <dbReference type="NCBI Taxonomy" id="433720"/>
    <lineage>
        <taxon>Eukaryota</taxon>
        <taxon>Metazoa</taxon>
        <taxon>Spiralia</taxon>
        <taxon>Gnathifera</taxon>
        <taxon>Rotifera</taxon>
        <taxon>Eurotatoria</taxon>
        <taxon>Bdelloidea</taxon>
        <taxon>Adinetida</taxon>
        <taxon>Adinetidae</taxon>
        <taxon>Adineta</taxon>
    </lineage>
</organism>
<name>A0A820E204_9BILA</name>